<reference evidence="1" key="1">
    <citation type="submission" date="2019-03" db="EMBL/GenBank/DDBJ databases">
        <title>Single cell metagenomics reveals metabolic interactions within the superorganism composed of flagellate Streblomastix strix and complex community of Bacteroidetes bacteria on its surface.</title>
        <authorList>
            <person name="Treitli S.C."/>
            <person name="Kolisko M."/>
            <person name="Husnik F."/>
            <person name="Keeling P."/>
            <person name="Hampl V."/>
        </authorList>
    </citation>
    <scope>NUCLEOTIDE SEQUENCE</scope>
    <source>
        <strain evidence="1">STM</strain>
    </source>
</reference>
<accession>A0A5J4PU66</accession>
<comment type="caution">
    <text evidence="1">The sequence shown here is derived from an EMBL/GenBank/DDBJ whole genome shotgun (WGS) entry which is preliminary data.</text>
</comment>
<evidence type="ECO:0000313" key="1">
    <source>
        <dbReference type="EMBL" id="KAA6311843.1"/>
    </source>
</evidence>
<protein>
    <submittedName>
        <fullName evidence="1">Uncharacterized protein</fullName>
    </submittedName>
</protein>
<proteinExistence type="predicted"/>
<dbReference type="EMBL" id="SNRY01006769">
    <property type="protein sequence ID" value="KAA6311843.1"/>
    <property type="molecule type" value="Genomic_DNA"/>
</dbReference>
<dbReference type="AlphaFoldDB" id="A0A5J4PU66"/>
<name>A0A5J4PU66_9ZZZZ</name>
<sequence>MNNEKMDTSAVYTLFEELKESFKQRNEKPVEPAQVDMKTVNTMTEQTMRGNP</sequence>
<organism evidence="1">
    <name type="scientific">termite gut metagenome</name>
    <dbReference type="NCBI Taxonomy" id="433724"/>
    <lineage>
        <taxon>unclassified sequences</taxon>
        <taxon>metagenomes</taxon>
        <taxon>organismal metagenomes</taxon>
    </lineage>
</organism>
<gene>
    <name evidence="1" type="ORF">EZS27_037112</name>
</gene>